<keyword evidence="2" id="KW-1185">Reference proteome</keyword>
<dbReference type="OrthoDB" id="345573at2"/>
<comment type="caution">
    <text evidence="1">The sequence shown here is derived from an EMBL/GenBank/DDBJ whole genome shotgun (WGS) entry which is preliminary data.</text>
</comment>
<evidence type="ECO:0000313" key="1">
    <source>
        <dbReference type="EMBL" id="RJG18164.1"/>
    </source>
</evidence>
<dbReference type="RefSeq" id="WP_102792296.1">
    <property type="nucleotide sequence ID" value="NZ_QYYA01000002.1"/>
</dbReference>
<evidence type="ECO:0000313" key="2">
    <source>
        <dbReference type="Proteomes" id="UP000283734"/>
    </source>
</evidence>
<dbReference type="InterPro" id="IPR029058">
    <property type="entry name" value="AB_hydrolase_fold"/>
</dbReference>
<dbReference type="EMBL" id="QYYA01000002">
    <property type="protein sequence ID" value="RJG18164.1"/>
    <property type="molecule type" value="Genomic_DNA"/>
</dbReference>
<dbReference type="GO" id="GO:0016787">
    <property type="term" value="F:hydrolase activity"/>
    <property type="evidence" value="ECO:0007669"/>
    <property type="project" value="UniProtKB-KW"/>
</dbReference>
<dbReference type="SUPFAM" id="SSF53474">
    <property type="entry name" value="alpha/beta-Hydrolases"/>
    <property type="match status" value="1"/>
</dbReference>
<name>A0A418XYR2_9GAMM</name>
<gene>
    <name evidence="1" type="ORF">D4A39_06690</name>
</gene>
<reference evidence="1 2" key="1">
    <citation type="submission" date="2018-09" db="EMBL/GenBank/DDBJ databases">
        <title>Alcanivorax profundi sp. nov., isolated from 1000 m-depth seawater of the Mariana Trench.</title>
        <authorList>
            <person name="Liu J."/>
        </authorList>
    </citation>
    <scope>NUCLEOTIDE SEQUENCE [LARGE SCALE GENOMIC DNA]</scope>
    <source>
        <strain evidence="1 2">MTEO17</strain>
    </source>
</reference>
<dbReference type="AlphaFoldDB" id="A0A418XYR2"/>
<proteinExistence type="predicted"/>
<dbReference type="Gene3D" id="3.40.50.1820">
    <property type="entry name" value="alpha/beta hydrolase"/>
    <property type="match status" value="1"/>
</dbReference>
<accession>A0A418XYR2</accession>
<protein>
    <submittedName>
        <fullName evidence="1">Alpha/beta hydrolase</fullName>
    </submittedName>
</protein>
<dbReference type="Proteomes" id="UP000283734">
    <property type="component" value="Unassembled WGS sequence"/>
</dbReference>
<sequence length="236" mass="25848">MTDKLAPPSLRLLLGESRAMMAYGRYLLRGMGYRQLPRGNGEPVLVLPGFGASDVSTRPLRKGLAQLGYTSYGWAQGTNLGMNRKRKSLLVSQLQAIHTRHGTPVALVGWSLGGVFARELARAFPEQVSQVFTLGSPINRDPEANNVTALFKLFNPNRQNPDHDAFQARITPPPVPCTAIYTRDDGIVSWPCCLENDGPNTDNVEVAGTHVGLPWNPAVLAAIAERLARYDSERDK</sequence>
<keyword evidence="1" id="KW-0378">Hydrolase</keyword>
<organism evidence="1 2">
    <name type="scientific">Alcanivorax profundi</name>
    <dbReference type="NCBI Taxonomy" id="2338368"/>
    <lineage>
        <taxon>Bacteria</taxon>
        <taxon>Pseudomonadati</taxon>
        <taxon>Pseudomonadota</taxon>
        <taxon>Gammaproteobacteria</taxon>
        <taxon>Oceanospirillales</taxon>
        <taxon>Alcanivoracaceae</taxon>
        <taxon>Alcanivorax</taxon>
    </lineage>
</organism>